<protein>
    <submittedName>
        <fullName evidence="2">Uncharacterized protein</fullName>
    </submittedName>
</protein>
<evidence type="ECO:0000313" key="2">
    <source>
        <dbReference type="EnsemblPlants" id="AET5Gv20330000.15"/>
    </source>
</evidence>
<proteinExistence type="predicted"/>
<dbReference type="EnsemblPlants" id="AET5Gv20330000.15">
    <property type="protein sequence ID" value="AET5Gv20330000.15"/>
    <property type="gene ID" value="AET5Gv20330000"/>
</dbReference>
<evidence type="ECO:0000256" key="1">
    <source>
        <dbReference type="SAM" id="MobiDB-lite"/>
    </source>
</evidence>
<keyword evidence="3" id="KW-1185">Reference proteome</keyword>
<organism evidence="2 3">
    <name type="scientific">Aegilops tauschii subsp. strangulata</name>
    <name type="common">Goatgrass</name>
    <dbReference type="NCBI Taxonomy" id="200361"/>
    <lineage>
        <taxon>Eukaryota</taxon>
        <taxon>Viridiplantae</taxon>
        <taxon>Streptophyta</taxon>
        <taxon>Embryophyta</taxon>
        <taxon>Tracheophyta</taxon>
        <taxon>Spermatophyta</taxon>
        <taxon>Magnoliopsida</taxon>
        <taxon>Liliopsida</taxon>
        <taxon>Poales</taxon>
        <taxon>Poaceae</taxon>
        <taxon>BOP clade</taxon>
        <taxon>Pooideae</taxon>
        <taxon>Triticodae</taxon>
        <taxon>Triticeae</taxon>
        <taxon>Triticinae</taxon>
        <taxon>Aegilops</taxon>
    </lineage>
</organism>
<dbReference type="Proteomes" id="UP000015105">
    <property type="component" value="Chromosome 5D"/>
</dbReference>
<dbReference type="AlphaFoldDB" id="A0A453K7T2"/>
<reference evidence="2" key="5">
    <citation type="journal article" date="2021" name="G3 (Bethesda)">
        <title>Aegilops tauschii genome assembly Aet v5.0 features greater sequence contiguity and improved annotation.</title>
        <authorList>
            <person name="Wang L."/>
            <person name="Zhu T."/>
            <person name="Rodriguez J.C."/>
            <person name="Deal K.R."/>
            <person name="Dubcovsky J."/>
            <person name="McGuire P.E."/>
            <person name="Lux T."/>
            <person name="Spannagl M."/>
            <person name="Mayer K.F.X."/>
            <person name="Baldrich P."/>
            <person name="Meyers B.C."/>
            <person name="Huo N."/>
            <person name="Gu Y.Q."/>
            <person name="Zhou H."/>
            <person name="Devos K.M."/>
            <person name="Bennetzen J.L."/>
            <person name="Unver T."/>
            <person name="Budak H."/>
            <person name="Gulick P.J."/>
            <person name="Galiba G."/>
            <person name="Kalapos B."/>
            <person name="Nelson D.R."/>
            <person name="Li P."/>
            <person name="You F.M."/>
            <person name="Luo M.C."/>
            <person name="Dvorak J."/>
        </authorList>
    </citation>
    <scope>NUCLEOTIDE SEQUENCE [LARGE SCALE GENOMIC DNA]</scope>
    <source>
        <strain evidence="2">cv. AL8/78</strain>
    </source>
</reference>
<feature type="region of interest" description="Disordered" evidence="1">
    <location>
        <begin position="1"/>
        <end position="86"/>
    </location>
</feature>
<evidence type="ECO:0000313" key="3">
    <source>
        <dbReference type="Proteomes" id="UP000015105"/>
    </source>
</evidence>
<name>A0A453K7T2_AEGTS</name>
<feature type="compositionally biased region" description="Low complexity" evidence="1">
    <location>
        <begin position="1"/>
        <end position="12"/>
    </location>
</feature>
<feature type="compositionally biased region" description="Polar residues" evidence="1">
    <location>
        <begin position="140"/>
        <end position="151"/>
    </location>
</feature>
<reference evidence="3" key="2">
    <citation type="journal article" date="2017" name="Nat. Plants">
        <title>The Aegilops tauschii genome reveals multiple impacts of transposons.</title>
        <authorList>
            <person name="Zhao G."/>
            <person name="Zou C."/>
            <person name="Li K."/>
            <person name="Wang K."/>
            <person name="Li T."/>
            <person name="Gao L."/>
            <person name="Zhang X."/>
            <person name="Wang H."/>
            <person name="Yang Z."/>
            <person name="Liu X."/>
            <person name="Jiang W."/>
            <person name="Mao L."/>
            <person name="Kong X."/>
            <person name="Jiao Y."/>
            <person name="Jia J."/>
        </authorList>
    </citation>
    <scope>NUCLEOTIDE SEQUENCE [LARGE SCALE GENOMIC DNA]</scope>
    <source>
        <strain evidence="3">cv. AL8/78</strain>
    </source>
</reference>
<dbReference type="Gramene" id="AET5Gv20330000.15">
    <property type="protein sequence ID" value="AET5Gv20330000.15"/>
    <property type="gene ID" value="AET5Gv20330000"/>
</dbReference>
<reference evidence="2" key="3">
    <citation type="journal article" date="2017" name="Nature">
        <title>Genome sequence of the progenitor of the wheat D genome Aegilops tauschii.</title>
        <authorList>
            <person name="Luo M.C."/>
            <person name="Gu Y.Q."/>
            <person name="Puiu D."/>
            <person name="Wang H."/>
            <person name="Twardziok S.O."/>
            <person name="Deal K.R."/>
            <person name="Huo N."/>
            <person name="Zhu T."/>
            <person name="Wang L."/>
            <person name="Wang Y."/>
            <person name="McGuire P.E."/>
            <person name="Liu S."/>
            <person name="Long H."/>
            <person name="Ramasamy R.K."/>
            <person name="Rodriguez J.C."/>
            <person name="Van S.L."/>
            <person name="Yuan L."/>
            <person name="Wang Z."/>
            <person name="Xia Z."/>
            <person name="Xiao L."/>
            <person name="Anderson O.D."/>
            <person name="Ouyang S."/>
            <person name="Liang Y."/>
            <person name="Zimin A.V."/>
            <person name="Pertea G."/>
            <person name="Qi P."/>
            <person name="Bennetzen J.L."/>
            <person name="Dai X."/>
            <person name="Dawson M.W."/>
            <person name="Muller H.G."/>
            <person name="Kugler K."/>
            <person name="Rivarola-Duarte L."/>
            <person name="Spannagl M."/>
            <person name="Mayer K.F.X."/>
            <person name="Lu F.H."/>
            <person name="Bevan M.W."/>
            <person name="Leroy P."/>
            <person name="Li P."/>
            <person name="You F.M."/>
            <person name="Sun Q."/>
            <person name="Liu Z."/>
            <person name="Lyons E."/>
            <person name="Wicker T."/>
            <person name="Salzberg S.L."/>
            <person name="Devos K.M."/>
            <person name="Dvorak J."/>
        </authorList>
    </citation>
    <scope>NUCLEOTIDE SEQUENCE [LARGE SCALE GENOMIC DNA]</scope>
    <source>
        <strain evidence="2">cv. AL8/78</strain>
    </source>
</reference>
<feature type="region of interest" description="Disordered" evidence="1">
    <location>
        <begin position="140"/>
        <end position="173"/>
    </location>
</feature>
<feature type="compositionally biased region" description="Pro residues" evidence="1">
    <location>
        <begin position="30"/>
        <end position="41"/>
    </location>
</feature>
<sequence length="173" mass="18641">APGRAPSRAPGRAPSPTPAPTAPIRSAPAAPIPSAPTPRSPPASSRRRPLALPHGFSQPWRAPPPCSKLAADYTEPPAPAASRAVQRRPCTRFKDLIVRRKGDAKVRQLPRCHPGRGFDAAHLALLLLAGLVDLQEINSNKNYPRMPTTTGSDEHDRPLQTTSSGLAFRQRRK</sequence>
<reference evidence="2" key="4">
    <citation type="submission" date="2019-03" db="UniProtKB">
        <authorList>
            <consortium name="EnsemblPlants"/>
        </authorList>
    </citation>
    <scope>IDENTIFICATION</scope>
</reference>
<reference evidence="3" key="1">
    <citation type="journal article" date="2014" name="Science">
        <title>Ancient hybridizations among the ancestral genomes of bread wheat.</title>
        <authorList>
            <consortium name="International Wheat Genome Sequencing Consortium,"/>
            <person name="Marcussen T."/>
            <person name="Sandve S.R."/>
            <person name="Heier L."/>
            <person name="Spannagl M."/>
            <person name="Pfeifer M."/>
            <person name="Jakobsen K.S."/>
            <person name="Wulff B.B."/>
            <person name="Steuernagel B."/>
            <person name="Mayer K.F."/>
            <person name="Olsen O.A."/>
        </authorList>
    </citation>
    <scope>NUCLEOTIDE SEQUENCE [LARGE SCALE GENOMIC DNA]</scope>
    <source>
        <strain evidence="3">cv. AL8/78</strain>
    </source>
</reference>
<accession>A0A453K7T2</accession>